<dbReference type="PANTHER" id="PTHR21284">
    <property type="entry name" value="EG:80H7.2 PROTEIN"/>
    <property type="match status" value="1"/>
</dbReference>
<accession>A0A131ZYR9</accession>
<comment type="caution">
    <text evidence="5">The sequence shown here is derived from an EMBL/GenBank/DDBJ whole genome shotgun (WGS) entry which is preliminary data.</text>
</comment>
<dbReference type="Proteomes" id="UP000616769">
    <property type="component" value="Unassembled WGS sequence"/>
</dbReference>
<dbReference type="OrthoDB" id="6140671at2759"/>
<organism evidence="5 6">
    <name type="scientific">Sarcoptes scabiei</name>
    <name type="common">Itch mite</name>
    <name type="synonym">Acarus scabiei</name>
    <dbReference type="NCBI Taxonomy" id="52283"/>
    <lineage>
        <taxon>Eukaryota</taxon>
        <taxon>Metazoa</taxon>
        <taxon>Ecdysozoa</taxon>
        <taxon>Arthropoda</taxon>
        <taxon>Chelicerata</taxon>
        <taxon>Arachnida</taxon>
        <taxon>Acari</taxon>
        <taxon>Acariformes</taxon>
        <taxon>Sarcoptiformes</taxon>
        <taxon>Astigmata</taxon>
        <taxon>Psoroptidia</taxon>
        <taxon>Sarcoptoidea</taxon>
        <taxon>Sarcoptidae</taxon>
        <taxon>Sarcoptinae</taxon>
        <taxon>Sarcoptes</taxon>
    </lineage>
</organism>
<evidence type="ECO:0000256" key="4">
    <source>
        <dbReference type="ARBA" id="ARBA00023136"/>
    </source>
</evidence>
<dbReference type="GO" id="GO:0005918">
    <property type="term" value="C:septate junction"/>
    <property type="evidence" value="ECO:0007669"/>
    <property type="project" value="TreeGrafter"/>
</dbReference>
<protein>
    <submittedName>
        <fullName evidence="5">Claudin domain containing protein</fullName>
    </submittedName>
</protein>
<dbReference type="EMBL" id="JXLN01006260">
    <property type="protein sequence ID" value="KPM03811.1"/>
    <property type="molecule type" value="Genomic_DNA"/>
</dbReference>
<dbReference type="VEuPathDB" id="VectorBase:SSCA001879"/>
<evidence type="ECO:0000256" key="3">
    <source>
        <dbReference type="ARBA" id="ARBA00022989"/>
    </source>
</evidence>
<dbReference type="Gene3D" id="1.20.140.150">
    <property type="match status" value="1"/>
</dbReference>
<evidence type="ECO:0000256" key="1">
    <source>
        <dbReference type="ARBA" id="ARBA00004141"/>
    </source>
</evidence>
<sequence length="345" mass="40617">MNIRKQQKLSTKNLSKRLDVTNVRNVTYAAMFTFATVFSDTIAFSTPNWLAADGRQPIKRFNKLGLWEACFHSFRDPHYLFDREFRGCKWIFDEDYAFLVDFLEPDARVMALVSFTICVLSTFIAFFSPNWLASERRLYGAKFLRLGLWTTCFRSFVDPLDYEMVKYYAGCRWIFAHEYQNIKHFLMPGFFIATQTFYTIGFVFVLIACICVLAIQLCFIIEKEILAMKVLSLVMFLSALFTTIAVIIFGIRGDDRDWMPDHEHNFLSWSFGFAVVGTFFAWMASILFWAESRILYKKQLRKDLHYRMESNVGHREGGPQNHEGNDRHNNHHRFNEIKHVHHQNS</sequence>
<proteinExistence type="predicted"/>
<keyword evidence="3" id="KW-1133">Transmembrane helix</keyword>
<evidence type="ECO:0000256" key="2">
    <source>
        <dbReference type="ARBA" id="ARBA00022692"/>
    </source>
</evidence>
<gene>
    <name evidence="5" type="ORF">QR98_0022460</name>
</gene>
<comment type="subcellular location">
    <subcellularLocation>
        <location evidence="1">Membrane</location>
        <topology evidence="1">Multi-pass membrane protein</topology>
    </subcellularLocation>
</comment>
<dbReference type="Pfam" id="PF13903">
    <property type="entry name" value="Claudin_2"/>
    <property type="match status" value="1"/>
</dbReference>
<keyword evidence="2" id="KW-0812">Transmembrane</keyword>
<dbReference type="PANTHER" id="PTHR21284:SF6">
    <property type="entry name" value="SINUOUS"/>
    <property type="match status" value="1"/>
</dbReference>
<dbReference type="GO" id="GO:0016020">
    <property type="term" value="C:membrane"/>
    <property type="evidence" value="ECO:0007669"/>
    <property type="project" value="UniProtKB-SubCell"/>
</dbReference>
<reference evidence="5 6" key="1">
    <citation type="journal article" date="2015" name="Parasit. Vectors">
        <title>Draft genome of the scabies mite.</title>
        <authorList>
            <person name="Rider S.D.Jr."/>
            <person name="Morgan M.S."/>
            <person name="Arlian L.G."/>
        </authorList>
    </citation>
    <scope>NUCLEOTIDE SEQUENCE [LARGE SCALE GENOMIC DNA]</scope>
    <source>
        <strain evidence="5">Arlian Lab</strain>
    </source>
</reference>
<dbReference type="GO" id="GO:0035151">
    <property type="term" value="P:regulation of tube size, open tracheal system"/>
    <property type="evidence" value="ECO:0007669"/>
    <property type="project" value="TreeGrafter"/>
</dbReference>
<name>A0A131ZYR9_SARSC</name>
<dbReference type="GO" id="GO:0019991">
    <property type="term" value="P:septate junction assembly"/>
    <property type="evidence" value="ECO:0007669"/>
    <property type="project" value="TreeGrafter"/>
</dbReference>
<keyword evidence="4" id="KW-0472">Membrane</keyword>
<evidence type="ECO:0000313" key="5">
    <source>
        <dbReference type="EMBL" id="KPM03811.1"/>
    </source>
</evidence>
<dbReference type="InterPro" id="IPR004031">
    <property type="entry name" value="PMP22/EMP/MP20/Claudin"/>
</dbReference>
<dbReference type="AlphaFoldDB" id="A0A131ZYR9"/>
<evidence type="ECO:0000313" key="6">
    <source>
        <dbReference type="Proteomes" id="UP000616769"/>
    </source>
</evidence>